<dbReference type="PANTHER" id="PTHR14942:SF0">
    <property type="entry name" value="U11_U12 SMALL NUCLEAR RIBONUCLEOPROTEIN 25 KDA PROTEIN"/>
    <property type="match status" value="1"/>
</dbReference>
<evidence type="ECO:0000313" key="2">
    <source>
        <dbReference type="EMBL" id="KFK23083.1"/>
    </source>
</evidence>
<evidence type="ECO:0000313" key="3">
    <source>
        <dbReference type="Proteomes" id="UP000029120"/>
    </source>
</evidence>
<protein>
    <recommendedName>
        <fullName evidence="1">SNRNP25 ubiquitin-like domain-containing protein</fullName>
    </recommendedName>
</protein>
<proteinExistence type="predicted"/>
<feature type="non-terminal residue" evidence="2">
    <location>
        <position position="167"/>
    </location>
</feature>
<feature type="domain" description="SNRNP25 ubiquitin-like" evidence="1">
    <location>
        <begin position="20"/>
        <end position="87"/>
    </location>
</feature>
<dbReference type="eggNOG" id="KOG2423">
    <property type="taxonomic scope" value="Eukaryota"/>
</dbReference>
<sequence length="167" mass="19530">MRLSVVKLDGFSLGTTLNLFLYVAVMNSTTLKDLIKKKVNEIEQANMVHRHFFLKHVWSNFCLSCDTVMLLDDEAVLQDVEIRNNSQKKLELFREEFDKTKGEKNKFNVILKERNLPLSLLTDNKKQARVHLLDVLLFEQVQACGSMVTEEQPHAMLIPMEWCFEWI</sequence>
<dbReference type="Pfam" id="PF18036">
    <property type="entry name" value="Ubiquitin_4"/>
    <property type="match status" value="1"/>
</dbReference>
<reference evidence="3" key="1">
    <citation type="journal article" date="2015" name="Nat. Plants">
        <title>Genome expansion of Arabis alpina linked with retrotransposition and reduced symmetric DNA methylation.</title>
        <authorList>
            <person name="Willing E.M."/>
            <person name="Rawat V."/>
            <person name="Mandakova T."/>
            <person name="Maumus F."/>
            <person name="James G.V."/>
            <person name="Nordstroem K.J."/>
            <person name="Becker C."/>
            <person name="Warthmann N."/>
            <person name="Chica C."/>
            <person name="Szarzynska B."/>
            <person name="Zytnicki M."/>
            <person name="Albani M.C."/>
            <person name="Kiefer C."/>
            <person name="Bergonzi S."/>
            <person name="Castaings L."/>
            <person name="Mateos J.L."/>
            <person name="Berns M.C."/>
            <person name="Bujdoso N."/>
            <person name="Piofczyk T."/>
            <person name="de Lorenzo L."/>
            <person name="Barrero-Sicilia C."/>
            <person name="Mateos I."/>
            <person name="Piednoel M."/>
            <person name="Hagmann J."/>
            <person name="Chen-Min-Tao R."/>
            <person name="Iglesias-Fernandez R."/>
            <person name="Schuster S.C."/>
            <person name="Alonso-Blanco C."/>
            <person name="Roudier F."/>
            <person name="Carbonero P."/>
            <person name="Paz-Ares J."/>
            <person name="Davis S.J."/>
            <person name="Pecinka A."/>
            <person name="Quesneville H."/>
            <person name="Colot V."/>
            <person name="Lysak M.A."/>
            <person name="Weigel D."/>
            <person name="Coupland G."/>
            <person name="Schneeberger K."/>
        </authorList>
    </citation>
    <scope>NUCLEOTIDE SEQUENCE [LARGE SCALE GENOMIC DNA]</scope>
    <source>
        <strain evidence="3">cv. Pajares</strain>
    </source>
</reference>
<dbReference type="PANTHER" id="PTHR14942">
    <property type="entry name" value="U11/U12 SMALL NUCLEAR RIBONUCLEOPROTEIN 25 KDA PROTEIN"/>
    <property type="match status" value="1"/>
</dbReference>
<dbReference type="Gene3D" id="3.10.20.90">
    <property type="entry name" value="Phosphatidylinositol 3-kinase Catalytic Subunit, Chain A, domain 1"/>
    <property type="match status" value="1"/>
</dbReference>
<dbReference type="Gramene" id="KFK23083">
    <property type="protein sequence ID" value="KFK23083"/>
    <property type="gene ID" value="AALP_AAs68689U000100"/>
</dbReference>
<keyword evidence="3" id="KW-1185">Reference proteome</keyword>
<dbReference type="EMBL" id="KL982593">
    <property type="protein sequence ID" value="KFK23083.1"/>
    <property type="molecule type" value="Genomic_DNA"/>
</dbReference>
<name>A0A087FZN1_ARAAL</name>
<dbReference type="InterPro" id="IPR039690">
    <property type="entry name" value="SNRNP25"/>
</dbReference>
<gene>
    <name evidence="2" type="ORF">AALP_AAs68689U000100</name>
</gene>
<evidence type="ECO:0000259" key="1">
    <source>
        <dbReference type="Pfam" id="PF18036"/>
    </source>
</evidence>
<organism evidence="2 3">
    <name type="scientific">Arabis alpina</name>
    <name type="common">Alpine rock-cress</name>
    <dbReference type="NCBI Taxonomy" id="50452"/>
    <lineage>
        <taxon>Eukaryota</taxon>
        <taxon>Viridiplantae</taxon>
        <taxon>Streptophyta</taxon>
        <taxon>Embryophyta</taxon>
        <taxon>Tracheophyta</taxon>
        <taxon>Spermatophyta</taxon>
        <taxon>Magnoliopsida</taxon>
        <taxon>eudicotyledons</taxon>
        <taxon>Gunneridae</taxon>
        <taxon>Pentapetalae</taxon>
        <taxon>rosids</taxon>
        <taxon>malvids</taxon>
        <taxon>Brassicales</taxon>
        <taxon>Brassicaceae</taxon>
        <taxon>Arabideae</taxon>
        <taxon>Arabis</taxon>
    </lineage>
</organism>
<dbReference type="Proteomes" id="UP000029120">
    <property type="component" value="Unassembled WGS sequence"/>
</dbReference>
<dbReference type="AlphaFoldDB" id="A0A087FZN1"/>
<dbReference type="InterPro" id="IPR029071">
    <property type="entry name" value="Ubiquitin-like_domsf"/>
</dbReference>
<dbReference type="InterPro" id="IPR040610">
    <property type="entry name" value="SNRNP25_ubiquitin"/>
</dbReference>
<dbReference type="SUPFAM" id="SSF54236">
    <property type="entry name" value="Ubiquitin-like"/>
    <property type="match status" value="1"/>
</dbReference>
<dbReference type="OrthoDB" id="72819at2759"/>
<accession>A0A087FZN1</accession>
<dbReference type="GO" id="GO:0000398">
    <property type="term" value="P:mRNA splicing, via spliceosome"/>
    <property type="evidence" value="ECO:0007669"/>
    <property type="project" value="InterPro"/>
</dbReference>